<feature type="region of interest" description="Disordered" evidence="8">
    <location>
        <begin position="48"/>
        <end position="130"/>
    </location>
</feature>
<evidence type="ECO:0000259" key="9">
    <source>
        <dbReference type="SMART" id="SM00500"/>
    </source>
</evidence>
<dbReference type="OMA" id="SFAQVRW"/>
<feature type="compositionally biased region" description="Basic and acidic residues" evidence="8">
    <location>
        <begin position="48"/>
        <end position="100"/>
    </location>
</feature>
<dbReference type="GO" id="GO:0000350">
    <property type="term" value="P:generation of catalytic spliceosome for second transesterification step"/>
    <property type="evidence" value="ECO:0007669"/>
    <property type="project" value="TreeGrafter"/>
</dbReference>
<dbReference type="GO" id="GO:0005682">
    <property type="term" value="C:U5 snRNP"/>
    <property type="evidence" value="ECO:0007669"/>
    <property type="project" value="TreeGrafter"/>
</dbReference>
<gene>
    <name evidence="10" type="ORF">TSTA_096260</name>
</gene>
<dbReference type="PANTHER" id="PTHR13007:SF19">
    <property type="entry name" value="PRE-MRNA-SPLICING FACTOR 18"/>
    <property type="match status" value="1"/>
</dbReference>
<dbReference type="InParanoid" id="B8M3K5"/>
<dbReference type="GO" id="GO:0071021">
    <property type="term" value="C:U2-type post-spliceosomal complex"/>
    <property type="evidence" value="ECO:0007669"/>
    <property type="project" value="TreeGrafter"/>
</dbReference>
<dbReference type="AlphaFoldDB" id="B8M3K5"/>
<evidence type="ECO:0000256" key="4">
    <source>
        <dbReference type="ARBA" id="ARBA00022664"/>
    </source>
</evidence>
<dbReference type="VEuPathDB" id="FungiDB:TSTA_096260"/>
<feature type="domain" description="Pre-mRNA processing factor 4 (PRP4)-like" evidence="9">
    <location>
        <begin position="130"/>
        <end position="182"/>
    </location>
</feature>
<keyword evidence="4" id="KW-0507">mRNA processing</keyword>
<dbReference type="Gene3D" id="4.10.280.110">
    <property type="entry name" value="Pre-mRNA processing factor 4 domain"/>
    <property type="match status" value="1"/>
</dbReference>
<sequence length="363" mass="42150">MDFASLMAKEISKAKPSDPKEKPETNNKYQRRADIEAARIAAYNAEQERLQREREEKAALKRKHEEEEVERRRERDEKKRKLAEESRRKREAEEEAAERARRNRLGLPELPPRSTARSESGTPVPEDEDINDEELITKLREMNEPATLFGETHKSRLKRYRKLVQRSLTPQLSSGPIPTSLELVPEKEMKIPSKIPKDIDPDAKKFLFRQLASYFTMLLEEWAIALAKRDTSVKESFAGRQAYNAMIQSRDNMRPLFKKFESGDIDHTVLEAIVEIVHCAQERRYVDANDGYLRLSIGKAAWPIGVTMVGIHERSAREKLHESDNKAHIMSDEVTRKYLQSIKRCLSFAQVRWPPDDQLQLMG</sequence>
<accession>B8M3K5</accession>
<feature type="compositionally biased region" description="Basic and acidic residues" evidence="8">
    <location>
        <begin position="10"/>
        <end position="33"/>
    </location>
</feature>
<evidence type="ECO:0000256" key="2">
    <source>
        <dbReference type="ARBA" id="ARBA00008137"/>
    </source>
</evidence>
<evidence type="ECO:0000256" key="5">
    <source>
        <dbReference type="ARBA" id="ARBA00022728"/>
    </source>
</evidence>
<keyword evidence="5" id="KW-0747">Spliceosome</keyword>
<dbReference type="SUPFAM" id="SSF158230">
    <property type="entry name" value="PRP4-like"/>
    <property type="match status" value="1"/>
</dbReference>
<dbReference type="InterPro" id="IPR036285">
    <property type="entry name" value="PRP4-like_sf"/>
</dbReference>
<comment type="subcellular location">
    <subcellularLocation>
        <location evidence="1">Nucleus</location>
    </subcellularLocation>
</comment>
<dbReference type="InterPro" id="IPR014906">
    <property type="entry name" value="PRP4-like"/>
</dbReference>
<dbReference type="InterPro" id="IPR039979">
    <property type="entry name" value="PRPF18"/>
</dbReference>
<evidence type="ECO:0000313" key="10">
    <source>
        <dbReference type="EMBL" id="EED22377.1"/>
    </source>
</evidence>
<dbReference type="SMART" id="SM00500">
    <property type="entry name" value="SFM"/>
    <property type="match status" value="1"/>
</dbReference>
<dbReference type="STRING" id="441959.B8M3K5"/>
<dbReference type="OrthoDB" id="10261918at2759"/>
<keyword evidence="6" id="KW-0508">mRNA splicing</keyword>
<dbReference type="RefSeq" id="XP_002479340.1">
    <property type="nucleotide sequence ID" value="XM_002479295.1"/>
</dbReference>
<evidence type="ECO:0000313" key="11">
    <source>
        <dbReference type="Proteomes" id="UP000001745"/>
    </source>
</evidence>
<dbReference type="EMBL" id="EQ962653">
    <property type="protein sequence ID" value="EED22377.1"/>
    <property type="molecule type" value="Genomic_DNA"/>
</dbReference>
<protein>
    <recommendedName>
        <fullName evidence="3">Pre-mRNA-splicing factor 18</fullName>
    </recommendedName>
</protein>
<dbReference type="Proteomes" id="UP000001745">
    <property type="component" value="Unassembled WGS sequence"/>
</dbReference>
<dbReference type="SUPFAM" id="SSF47938">
    <property type="entry name" value="Functional domain of the splicing factor Prp18"/>
    <property type="match status" value="1"/>
</dbReference>
<dbReference type="GO" id="GO:0046540">
    <property type="term" value="C:U4/U6 x U5 tri-snRNP complex"/>
    <property type="evidence" value="ECO:0007669"/>
    <property type="project" value="TreeGrafter"/>
</dbReference>
<evidence type="ECO:0000256" key="7">
    <source>
        <dbReference type="ARBA" id="ARBA00023242"/>
    </source>
</evidence>
<reference evidence="11" key="1">
    <citation type="journal article" date="2015" name="Genome Announc.">
        <title>Genome sequence of the AIDS-associated pathogen Penicillium marneffei (ATCC18224) and its near taxonomic relative Talaromyces stipitatus (ATCC10500).</title>
        <authorList>
            <person name="Nierman W.C."/>
            <person name="Fedorova-Abrams N.D."/>
            <person name="Andrianopoulos A."/>
        </authorList>
    </citation>
    <scope>NUCLEOTIDE SEQUENCE [LARGE SCALE GENOMIC DNA]</scope>
    <source>
        <strain evidence="11">ATCC 10500 / CBS 375.48 / QM 6759 / NRRL 1006</strain>
    </source>
</reference>
<evidence type="ECO:0000256" key="3">
    <source>
        <dbReference type="ARBA" id="ARBA00018242"/>
    </source>
</evidence>
<feature type="region of interest" description="Disordered" evidence="8">
    <location>
        <begin position="1"/>
        <end position="33"/>
    </location>
</feature>
<evidence type="ECO:0000256" key="6">
    <source>
        <dbReference type="ARBA" id="ARBA00023187"/>
    </source>
</evidence>
<name>B8M3K5_TALSN</name>
<evidence type="ECO:0000256" key="1">
    <source>
        <dbReference type="ARBA" id="ARBA00004123"/>
    </source>
</evidence>
<evidence type="ECO:0000256" key="8">
    <source>
        <dbReference type="SAM" id="MobiDB-lite"/>
    </source>
</evidence>
<comment type="similarity">
    <text evidence="2">Belongs to the PRP18 family.</text>
</comment>
<dbReference type="Pfam" id="PF08799">
    <property type="entry name" value="PRP4"/>
    <property type="match status" value="1"/>
</dbReference>
<dbReference type="Pfam" id="PF02840">
    <property type="entry name" value="Prp18"/>
    <property type="match status" value="1"/>
</dbReference>
<dbReference type="HOGENOM" id="CLU_039675_1_0_1"/>
<dbReference type="PhylomeDB" id="B8M3K5"/>
<keyword evidence="7" id="KW-0539">Nucleus</keyword>
<dbReference type="FunFam" id="1.20.940.10:FF:000008">
    <property type="entry name" value="Related to potassium channel regulatory factor"/>
    <property type="match status" value="1"/>
</dbReference>
<proteinExistence type="inferred from homology"/>
<dbReference type="Gene3D" id="1.20.940.10">
    <property type="entry name" value="Functional domain of the splicing factor Prp18"/>
    <property type="match status" value="1"/>
</dbReference>
<keyword evidence="11" id="KW-1185">Reference proteome</keyword>
<dbReference type="InterPro" id="IPR004098">
    <property type="entry name" value="Prp18"/>
</dbReference>
<organism evidence="10 11">
    <name type="scientific">Talaromyces stipitatus (strain ATCC 10500 / CBS 375.48 / QM 6759 / NRRL 1006)</name>
    <name type="common">Penicillium stipitatum</name>
    <dbReference type="NCBI Taxonomy" id="441959"/>
    <lineage>
        <taxon>Eukaryota</taxon>
        <taxon>Fungi</taxon>
        <taxon>Dikarya</taxon>
        <taxon>Ascomycota</taxon>
        <taxon>Pezizomycotina</taxon>
        <taxon>Eurotiomycetes</taxon>
        <taxon>Eurotiomycetidae</taxon>
        <taxon>Eurotiales</taxon>
        <taxon>Trichocomaceae</taxon>
        <taxon>Talaromyces</taxon>
        <taxon>Talaromyces sect. Talaromyces</taxon>
    </lineage>
</organism>
<dbReference type="PANTHER" id="PTHR13007">
    <property type="entry name" value="PRE-MRNA SPLICING FACTOR-RELATED"/>
    <property type="match status" value="1"/>
</dbReference>
<dbReference type="eggNOG" id="KOG2808">
    <property type="taxonomic scope" value="Eukaryota"/>
</dbReference>
<dbReference type="GeneID" id="8103469"/>